<organism evidence="1 2">
    <name type="scientific">Sulfurirhabdus autotrophica</name>
    <dbReference type="NCBI Taxonomy" id="1706046"/>
    <lineage>
        <taxon>Bacteria</taxon>
        <taxon>Pseudomonadati</taxon>
        <taxon>Pseudomonadota</taxon>
        <taxon>Betaproteobacteria</taxon>
        <taxon>Nitrosomonadales</taxon>
        <taxon>Sulfuricellaceae</taxon>
        <taxon>Sulfurirhabdus</taxon>
    </lineage>
</organism>
<dbReference type="AlphaFoldDB" id="A0A4R3XRV0"/>
<dbReference type="OrthoDB" id="368044at2"/>
<dbReference type="GO" id="GO:0008967">
    <property type="term" value="F:phosphoglycolate phosphatase activity"/>
    <property type="evidence" value="ECO:0007669"/>
    <property type="project" value="TreeGrafter"/>
</dbReference>
<accession>A0A4R3XRV0</accession>
<dbReference type="InterPro" id="IPR023214">
    <property type="entry name" value="HAD_sf"/>
</dbReference>
<dbReference type="PANTHER" id="PTHR43434">
    <property type="entry name" value="PHOSPHOGLYCOLATE PHOSPHATASE"/>
    <property type="match status" value="1"/>
</dbReference>
<dbReference type="EMBL" id="SMCO01000032">
    <property type="protein sequence ID" value="TCV79977.1"/>
    <property type="molecule type" value="Genomic_DNA"/>
</dbReference>
<dbReference type="Gene3D" id="1.10.150.240">
    <property type="entry name" value="Putative phosphatase, domain 2"/>
    <property type="match status" value="1"/>
</dbReference>
<sequence length="248" mass="28745">MSKVFAFDFDGLLVDGLNECVLVSWNGFHNKGIEHFGPEGLDAIPASFIDTFKNHRNFSRHLGHFITPFYAHKHFKNQIDFDDAYSQIDEKVVNGFVERVNLYRKAARQTQYKQWIQYHSFYTGVENLLKDISYPIYIVTGKDATSVSEILQYSNIHIPSEKIFGECREKVNVLRNIAQMEHAKMSEVLFFDDNITNAINAHKNGFNSYWATWGYNAPDHWDIAKESEVPIISLHDFHEMGLVEEVET</sequence>
<keyword evidence="1" id="KW-0378">Hydrolase</keyword>
<reference evidence="1 2" key="1">
    <citation type="submission" date="2019-03" db="EMBL/GenBank/DDBJ databases">
        <title>Genomic Encyclopedia of Type Strains, Phase IV (KMG-IV): sequencing the most valuable type-strain genomes for metagenomic binning, comparative biology and taxonomic classification.</title>
        <authorList>
            <person name="Goeker M."/>
        </authorList>
    </citation>
    <scope>NUCLEOTIDE SEQUENCE [LARGE SCALE GENOMIC DNA]</scope>
    <source>
        <strain evidence="1 2">DSM 100309</strain>
    </source>
</reference>
<dbReference type="Proteomes" id="UP000295367">
    <property type="component" value="Unassembled WGS sequence"/>
</dbReference>
<dbReference type="SFLD" id="SFLDG01129">
    <property type="entry name" value="C1.5:_HAD__Beta-PGM__Phosphata"/>
    <property type="match status" value="1"/>
</dbReference>
<dbReference type="Gene3D" id="3.40.50.1000">
    <property type="entry name" value="HAD superfamily/HAD-like"/>
    <property type="match status" value="1"/>
</dbReference>
<dbReference type="SUPFAM" id="SSF56784">
    <property type="entry name" value="HAD-like"/>
    <property type="match status" value="1"/>
</dbReference>
<evidence type="ECO:0000313" key="1">
    <source>
        <dbReference type="EMBL" id="TCV79977.1"/>
    </source>
</evidence>
<keyword evidence="2" id="KW-1185">Reference proteome</keyword>
<dbReference type="RefSeq" id="WP_124946108.1">
    <property type="nucleotide sequence ID" value="NZ_BHVT01000026.1"/>
</dbReference>
<dbReference type="GO" id="GO:0006281">
    <property type="term" value="P:DNA repair"/>
    <property type="evidence" value="ECO:0007669"/>
    <property type="project" value="TreeGrafter"/>
</dbReference>
<evidence type="ECO:0000313" key="2">
    <source>
        <dbReference type="Proteomes" id="UP000295367"/>
    </source>
</evidence>
<proteinExistence type="predicted"/>
<name>A0A4R3XRV0_9PROT</name>
<comment type="caution">
    <text evidence="1">The sequence shown here is derived from an EMBL/GenBank/DDBJ whole genome shotgun (WGS) entry which is preliminary data.</text>
</comment>
<dbReference type="InterPro" id="IPR036412">
    <property type="entry name" value="HAD-like_sf"/>
</dbReference>
<dbReference type="GO" id="GO:0005829">
    <property type="term" value="C:cytosol"/>
    <property type="evidence" value="ECO:0007669"/>
    <property type="project" value="TreeGrafter"/>
</dbReference>
<gene>
    <name evidence="1" type="ORF">EDC63_13222</name>
</gene>
<dbReference type="Pfam" id="PF00702">
    <property type="entry name" value="Hydrolase"/>
    <property type="match status" value="1"/>
</dbReference>
<dbReference type="SFLD" id="SFLDS00003">
    <property type="entry name" value="Haloacid_Dehalogenase"/>
    <property type="match status" value="1"/>
</dbReference>
<protein>
    <submittedName>
        <fullName evidence="1">Phosphoglycolate phosphatase-like HAD superfamily hydrolase</fullName>
    </submittedName>
</protein>
<dbReference type="PANTHER" id="PTHR43434:SF21">
    <property type="entry name" value="SLL0295 PROTEIN"/>
    <property type="match status" value="1"/>
</dbReference>
<dbReference type="InterPro" id="IPR023198">
    <property type="entry name" value="PGP-like_dom2"/>
</dbReference>
<dbReference type="InterPro" id="IPR050155">
    <property type="entry name" value="HAD-like_hydrolase_sf"/>
</dbReference>